<keyword evidence="3 6" id="KW-0328">Glycosyltransferase</keyword>
<proteinExistence type="inferred from homology"/>
<gene>
    <name evidence="7" type="ORF">niasHS_017574</name>
</gene>
<evidence type="ECO:0000256" key="1">
    <source>
        <dbReference type="ARBA" id="ARBA00009995"/>
    </source>
</evidence>
<dbReference type="Proteomes" id="UP001620645">
    <property type="component" value="Unassembled WGS sequence"/>
</dbReference>
<evidence type="ECO:0000256" key="4">
    <source>
        <dbReference type="ARBA" id="ARBA00022679"/>
    </source>
</evidence>
<keyword evidence="4 6" id="KW-0808">Transferase</keyword>
<dbReference type="InterPro" id="IPR050271">
    <property type="entry name" value="UDP-glycosyltransferase"/>
</dbReference>
<comment type="catalytic activity">
    <reaction evidence="5">
        <text>glucuronate acceptor + UDP-alpha-D-glucuronate = acceptor beta-D-glucuronoside + UDP + H(+)</text>
        <dbReference type="Rhea" id="RHEA:21032"/>
        <dbReference type="ChEBI" id="CHEBI:15378"/>
        <dbReference type="ChEBI" id="CHEBI:58052"/>
        <dbReference type="ChEBI" id="CHEBI:58223"/>
        <dbReference type="ChEBI" id="CHEBI:132367"/>
        <dbReference type="ChEBI" id="CHEBI:132368"/>
        <dbReference type="EC" id="2.4.1.17"/>
    </reaction>
</comment>
<dbReference type="PROSITE" id="PS00375">
    <property type="entry name" value="UDPGT"/>
    <property type="match status" value="1"/>
</dbReference>
<comment type="similarity">
    <text evidence="1 6">Belongs to the UDP-glycosyltransferase family.</text>
</comment>
<accession>A0ABD2I5Y4</accession>
<evidence type="ECO:0000256" key="2">
    <source>
        <dbReference type="ARBA" id="ARBA00012544"/>
    </source>
</evidence>
<keyword evidence="8" id="KW-1185">Reference proteome</keyword>
<dbReference type="AlphaFoldDB" id="A0ABD2I5Y4"/>
<name>A0ABD2I5Y4_HETSC</name>
<dbReference type="Gene3D" id="3.40.50.2000">
    <property type="entry name" value="Glycogen Phosphorylase B"/>
    <property type="match status" value="2"/>
</dbReference>
<evidence type="ECO:0000256" key="6">
    <source>
        <dbReference type="RuleBase" id="RU003718"/>
    </source>
</evidence>
<dbReference type="PANTHER" id="PTHR48043">
    <property type="entry name" value="EG:EG0003.4 PROTEIN-RELATED"/>
    <property type="match status" value="1"/>
</dbReference>
<evidence type="ECO:0000256" key="3">
    <source>
        <dbReference type="ARBA" id="ARBA00022676"/>
    </source>
</evidence>
<sequence length="538" mass="60805">MANLCSAKLLKVFVLLLLLLLLNSLLVLPARILVALAPDNKSHLRSMLPLINRLASSSHSVHVFSFSSEKIEEKFAPNVALITVPTELNRENIMKEMGERIWKQTMHSPMMAFVYKIFAQSFEVLLQKHSDKVAEVLNSSWDLLVIGELFSVHAYAFALFLSDHRHVPYAVFSPAMMMHSNAFKNALGHSWVTHPHPFSPILRHSDDRFQPQLFSSRLFNVLESLGEMLTWPFVDAFVIAPKIALLTGRNDFSFDQLYHRSEIALVDSIDLLAFPQPSANDVLSAGAHCEVPTELPKDYRVFVEDPHSKGTVYVAFGTAVPWDYAPPHIANAFFDAFERLSDHRFIFSFRGTFPNRTLSPHIRLVSWAPQLEVLSHPKTKVFLTHSGLKSIKESLCSGTPMLTMPMFAEQAHNAKMLLEFGIGIGLSKFSIDAQTLFDGLSEVSAANVRPSLLHKPKYAQRALKLRHIFLDRPMNALDEANFRLSQIIRRRSNGSKGKGEKRREFVGRKGTEKGATESFHLDWTFILLAVITFLFLDK</sequence>
<evidence type="ECO:0000313" key="7">
    <source>
        <dbReference type="EMBL" id="KAL3072600.1"/>
    </source>
</evidence>
<dbReference type="Pfam" id="PF00201">
    <property type="entry name" value="UDPGT"/>
    <property type="match status" value="1"/>
</dbReference>
<evidence type="ECO:0000256" key="5">
    <source>
        <dbReference type="ARBA" id="ARBA00047475"/>
    </source>
</evidence>
<dbReference type="InterPro" id="IPR002213">
    <property type="entry name" value="UDP_glucos_trans"/>
</dbReference>
<reference evidence="7 8" key="1">
    <citation type="submission" date="2024-10" db="EMBL/GenBank/DDBJ databases">
        <authorList>
            <person name="Kim D."/>
        </authorList>
    </citation>
    <scope>NUCLEOTIDE SEQUENCE [LARGE SCALE GENOMIC DNA]</scope>
    <source>
        <strain evidence="7">Taebaek</strain>
    </source>
</reference>
<dbReference type="EC" id="2.4.1.17" evidence="2"/>
<dbReference type="CDD" id="cd03784">
    <property type="entry name" value="GT1_Gtf-like"/>
    <property type="match status" value="1"/>
</dbReference>
<dbReference type="GO" id="GO:0015020">
    <property type="term" value="F:glucuronosyltransferase activity"/>
    <property type="evidence" value="ECO:0007669"/>
    <property type="project" value="UniProtKB-EC"/>
</dbReference>
<dbReference type="InterPro" id="IPR035595">
    <property type="entry name" value="UDP_glycos_trans_CS"/>
</dbReference>
<evidence type="ECO:0000313" key="8">
    <source>
        <dbReference type="Proteomes" id="UP001620645"/>
    </source>
</evidence>
<protein>
    <recommendedName>
        <fullName evidence="2">glucuronosyltransferase</fullName>
        <ecNumber evidence="2">2.4.1.17</ecNumber>
    </recommendedName>
</protein>
<dbReference type="PANTHER" id="PTHR48043:SF119">
    <property type="entry name" value="UDP-GLUCURONOSYLTRANSFERASE"/>
    <property type="match status" value="1"/>
</dbReference>
<organism evidence="7 8">
    <name type="scientific">Heterodera schachtii</name>
    <name type="common">Sugarbeet cyst nematode worm</name>
    <name type="synonym">Tylenchus schachtii</name>
    <dbReference type="NCBI Taxonomy" id="97005"/>
    <lineage>
        <taxon>Eukaryota</taxon>
        <taxon>Metazoa</taxon>
        <taxon>Ecdysozoa</taxon>
        <taxon>Nematoda</taxon>
        <taxon>Chromadorea</taxon>
        <taxon>Rhabditida</taxon>
        <taxon>Tylenchina</taxon>
        <taxon>Tylenchomorpha</taxon>
        <taxon>Tylenchoidea</taxon>
        <taxon>Heteroderidae</taxon>
        <taxon>Heteroderinae</taxon>
        <taxon>Heterodera</taxon>
    </lineage>
</organism>
<dbReference type="EMBL" id="JBICCN010000373">
    <property type="protein sequence ID" value="KAL3072600.1"/>
    <property type="molecule type" value="Genomic_DNA"/>
</dbReference>
<dbReference type="SUPFAM" id="SSF53756">
    <property type="entry name" value="UDP-Glycosyltransferase/glycogen phosphorylase"/>
    <property type="match status" value="1"/>
</dbReference>
<comment type="caution">
    <text evidence="7">The sequence shown here is derived from an EMBL/GenBank/DDBJ whole genome shotgun (WGS) entry which is preliminary data.</text>
</comment>